<evidence type="ECO:0000256" key="1">
    <source>
        <dbReference type="ARBA" id="ARBA00007227"/>
    </source>
</evidence>
<dbReference type="PROSITE" id="PS50943">
    <property type="entry name" value="HTH_CROC1"/>
    <property type="match status" value="1"/>
</dbReference>
<dbReference type="AlphaFoldDB" id="A0A5P2FYB5"/>
<keyword evidence="5" id="KW-1185">Reference proteome</keyword>
<evidence type="ECO:0000256" key="2">
    <source>
        <dbReference type="ARBA" id="ARBA00023125"/>
    </source>
</evidence>
<name>A0A5P2FYB5_9BACT</name>
<dbReference type="Proteomes" id="UP000292424">
    <property type="component" value="Chromosome"/>
</dbReference>
<sequence length="495" mass="57313">MITENESVRLIFGLKLRSLRLQKNLSYQQLSEESKITISYLHDIENGKKYPKADKILTLAKALGVDYDYLVSLSGDKKIQPLIDIISSEFINVIPWEHFGIAPATLLEIFTNTPDKVTAFITTLVKISRAFHLTKDNFYFTALQSFQDLHYNYFEKFENAANRWREESKLSDAIPITTEKLESILQKNYSIQIDRKKMGHSAVLNRLRSYYSPTKKTFYINKHLTNAQENFLLAREIAFQYLELNPRPLETIVQHSKSFDLLLNNLFASYFAAAILIPEGSIAEDFKQISSTSTWNGQAWLDILDKYNITTEMFIQRLTSILPHHFGINQLFFLRMYGSDKNGFDISKELHLSQLHNPHANLVNEHYCRRWGAITAIQNQQALPEKKKYKDLHIDIQISHYWQTQNRYLCITISKPPIDKKSENSGSVTLGLLIDGNLMKLMNFLNDPNIINKTVHTTCERCSIADCKERVSEPIQIQKYAKELEIKKAIESLDK</sequence>
<dbReference type="Gene3D" id="1.10.260.40">
    <property type="entry name" value="lambda repressor-like DNA-binding domains"/>
    <property type="match status" value="1"/>
</dbReference>
<dbReference type="InterPro" id="IPR050807">
    <property type="entry name" value="TransReg_Diox_bact_type"/>
</dbReference>
<dbReference type="RefSeq" id="WP_131328255.1">
    <property type="nucleotide sequence ID" value="NZ_CP044016.1"/>
</dbReference>
<evidence type="ECO:0000313" key="4">
    <source>
        <dbReference type="EMBL" id="QES87378.1"/>
    </source>
</evidence>
<dbReference type="Pfam" id="PF06114">
    <property type="entry name" value="Peptidase_M78"/>
    <property type="match status" value="1"/>
</dbReference>
<dbReference type="GO" id="GO:0003700">
    <property type="term" value="F:DNA-binding transcription factor activity"/>
    <property type="evidence" value="ECO:0007669"/>
    <property type="project" value="TreeGrafter"/>
</dbReference>
<reference evidence="4 5" key="1">
    <citation type="submission" date="2019-09" db="EMBL/GenBank/DDBJ databases">
        <title>Complete genome sequence of Arachidicoccus sp. B3-10 isolated from apple orchard soil.</title>
        <authorList>
            <person name="Kim H.S."/>
            <person name="Han K.-I."/>
            <person name="Suh M.K."/>
            <person name="Lee K.C."/>
            <person name="Eom M.K."/>
            <person name="Kim J.-S."/>
            <person name="Kang S.W."/>
            <person name="Sin Y."/>
            <person name="Lee J.-S."/>
        </authorList>
    </citation>
    <scope>NUCLEOTIDE SEQUENCE [LARGE SCALE GENOMIC DNA]</scope>
    <source>
        <strain evidence="4 5">B3-10</strain>
    </source>
</reference>
<gene>
    <name evidence="4" type="ORF">E0W69_001450</name>
</gene>
<dbReference type="KEGG" id="arac:E0W69_001450"/>
<dbReference type="InterPro" id="IPR001387">
    <property type="entry name" value="Cro/C1-type_HTH"/>
</dbReference>
<dbReference type="PANTHER" id="PTHR46797:SF1">
    <property type="entry name" value="METHYLPHOSPHONATE SYNTHASE"/>
    <property type="match status" value="1"/>
</dbReference>
<dbReference type="InterPro" id="IPR010359">
    <property type="entry name" value="IrrE_HExxH"/>
</dbReference>
<dbReference type="GO" id="GO:0003677">
    <property type="term" value="F:DNA binding"/>
    <property type="evidence" value="ECO:0007669"/>
    <property type="project" value="UniProtKB-KW"/>
</dbReference>
<protein>
    <submittedName>
        <fullName evidence="4">Helix-turn-helix domain-containing protein</fullName>
    </submittedName>
</protein>
<evidence type="ECO:0000313" key="5">
    <source>
        <dbReference type="Proteomes" id="UP000292424"/>
    </source>
</evidence>
<dbReference type="PANTHER" id="PTHR46797">
    <property type="entry name" value="HTH-TYPE TRANSCRIPTIONAL REGULATOR"/>
    <property type="match status" value="1"/>
</dbReference>
<dbReference type="GO" id="GO:0005829">
    <property type="term" value="C:cytosol"/>
    <property type="evidence" value="ECO:0007669"/>
    <property type="project" value="TreeGrafter"/>
</dbReference>
<accession>A0A5P2FYB5</accession>
<dbReference type="SUPFAM" id="SSF47413">
    <property type="entry name" value="lambda repressor-like DNA-binding domains"/>
    <property type="match status" value="1"/>
</dbReference>
<dbReference type="OrthoDB" id="833147at2"/>
<evidence type="ECO:0000259" key="3">
    <source>
        <dbReference type="PROSITE" id="PS50943"/>
    </source>
</evidence>
<feature type="domain" description="HTH cro/C1-type" evidence="3">
    <location>
        <begin position="16"/>
        <end position="70"/>
    </location>
</feature>
<dbReference type="Pfam" id="PF12844">
    <property type="entry name" value="HTH_19"/>
    <property type="match status" value="1"/>
</dbReference>
<comment type="similarity">
    <text evidence="1">Belongs to the short-chain fatty acyl-CoA assimilation regulator (ScfR) family.</text>
</comment>
<dbReference type="EMBL" id="CP044016">
    <property type="protein sequence ID" value="QES87378.1"/>
    <property type="molecule type" value="Genomic_DNA"/>
</dbReference>
<dbReference type="CDD" id="cd00093">
    <property type="entry name" value="HTH_XRE"/>
    <property type="match status" value="1"/>
</dbReference>
<organism evidence="4 5">
    <name type="scientific">Rhizosphaericola mali</name>
    <dbReference type="NCBI Taxonomy" id="2545455"/>
    <lineage>
        <taxon>Bacteria</taxon>
        <taxon>Pseudomonadati</taxon>
        <taxon>Bacteroidota</taxon>
        <taxon>Chitinophagia</taxon>
        <taxon>Chitinophagales</taxon>
        <taxon>Chitinophagaceae</taxon>
        <taxon>Rhizosphaericola</taxon>
    </lineage>
</organism>
<proteinExistence type="inferred from homology"/>
<dbReference type="SMART" id="SM00530">
    <property type="entry name" value="HTH_XRE"/>
    <property type="match status" value="1"/>
</dbReference>
<keyword evidence="2" id="KW-0238">DNA-binding</keyword>
<dbReference type="InterPro" id="IPR010982">
    <property type="entry name" value="Lambda_DNA-bd_dom_sf"/>
</dbReference>